<evidence type="ECO:0000256" key="2">
    <source>
        <dbReference type="ARBA" id="ARBA00022475"/>
    </source>
</evidence>
<feature type="transmembrane region" description="Helical" evidence="6">
    <location>
        <begin position="35"/>
        <end position="61"/>
    </location>
</feature>
<dbReference type="STRING" id="945543.VIBR0546_14672"/>
<keyword evidence="2" id="KW-1003">Cell membrane</keyword>
<sequence length="253" mass="28894">MSDQNQTPIANQRYSPRASSTYYTNNEIDFRELFIALWAGRVILVLSVLVFSVTAAIYAVYKPNVYQAEAKFFLSNDFYGVKGIVEQRYSENFFSGENFKRELEQRTQHDNLEDVKISYDSRSRIIYISNISTDPEYAYEAVQTVSMALNDVIKQVELKKVNLSINSLLSNLEMINSGNSDEFFDEIYAQQIYKKILLENPASELIQVIDAPDKPTSHIKPKRALIVTLGTLLGGILGVSIILVRFAFRREDD</sequence>
<keyword evidence="3 6" id="KW-0812">Transmembrane</keyword>
<gene>
    <name evidence="9" type="ORF">VIBR0546_14672</name>
</gene>
<keyword evidence="4 6" id="KW-1133">Transmembrane helix</keyword>
<evidence type="ECO:0000259" key="7">
    <source>
        <dbReference type="Pfam" id="PF02706"/>
    </source>
</evidence>
<dbReference type="AlphaFoldDB" id="E8LR74"/>
<name>E8LR74_9VIBR</name>
<dbReference type="PANTHER" id="PTHR32309">
    <property type="entry name" value="TYROSINE-PROTEIN KINASE"/>
    <property type="match status" value="1"/>
</dbReference>
<dbReference type="Pfam" id="PF13807">
    <property type="entry name" value="GNVR"/>
    <property type="match status" value="1"/>
</dbReference>
<dbReference type="GO" id="GO:0005886">
    <property type="term" value="C:plasma membrane"/>
    <property type="evidence" value="ECO:0007669"/>
    <property type="project" value="UniProtKB-SubCell"/>
</dbReference>
<dbReference type="InterPro" id="IPR050445">
    <property type="entry name" value="Bact_polysacc_biosynth/exp"/>
</dbReference>
<feature type="domain" description="Polysaccharide chain length determinant N-terminal" evidence="7">
    <location>
        <begin position="26"/>
        <end position="71"/>
    </location>
</feature>
<dbReference type="PANTHER" id="PTHR32309:SF13">
    <property type="entry name" value="FERRIC ENTEROBACTIN TRANSPORT PROTEIN FEPE"/>
    <property type="match status" value="1"/>
</dbReference>
<dbReference type="RefSeq" id="WP_006878324.1">
    <property type="nucleotide sequence ID" value="NZ_AEVS01000031.1"/>
</dbReference>
<protein>
    <recommendedName>
        <fullName evidence="11">Polysaccharide chain length determinant N-terminal domain-containing protein</fullName>
    </recommendedName>
</protein>
<dbReference type="GO" id="GO:0004713">
    <property type="term" value="F:protein tyrosine kinase activity"/>
    <property type="evidence" value="ECO:0007669"/>
    <property type="project" value="TreeGrafter"/>
</dbReference>
<evidence type="ECO:0000256" key="5">
    <source>
        <dbReference type="ARBA" id="ARBA00023136"/>
    </source>
</evidence>
<keyword evidence="5 6" id="KW-0472">Membrane</keyword>
<keyword evidence="10" id="KW-1185">Reference proteome</keyword>
<evidence type="ECO:0000313" key="9">
    <source>
        <dbReference type="EMBL" id="EGA66717.1"/>
    </source>
</evidence>
<evidence type="ECO:0000256" key="4">
    <source>
        <dbReference type="ARBA" id="ARBA00022989"/>
    </source>
</evidence>
<evidence type="ECO:0000256" key="3">
    <source>
        <dbReference type="ARBA" id="ARBA00022692"/>
    </source>
</evidence>
<feature type="transmembrane region" description="Helical" evidence="6">
    <location>
        <begin position="224"/>
        <end position="248"/>
    </location>
</feature>
<dbReference type="InterPro" id="IPR032807">
    <property type="entry name" value="GNVR"/>
</dbReference>
<evidence type="ECO:0000259" key="8">
    <source>
        <dbReference type="Pfam" id="PF13807"/>
    </source>
</evidence>
<reference evidence="9 10" key="1">
    <citation type="journal article" date="2012" name="Int. J. Syst. Evol. Microbiol.">
        <title>Vibrio caribbeanicus sp. nov., isolated from the marine sponge Scleritoderma cyanea.</title>
        <authorList>
            <person name="Hoffmann M."/>
            <person name="Monday S.R."/>
            <person name="Allard M.W."/>
            <person name="Strain E.A."/>
            <person name="Whittaker P."/>
            <person name="Naum M."/>
            <person name="McCarthy P.J."/>
            <person name="Lopez J.V."/>
            <person name="Fischer M."/>
            <person name="Brown E.W."/>
        </authorList>
    </citation>
    <scope>NUCLEOTIDE SEQUENCE [LARGE SCALE GENOMIC DNA]</scope>
    <source>
        <strain evidence="9 10">LMG 20546</strain>
    </source>
</reference>
<organism evidence="9 10">
    <name type="scientific">Vibrio brasiliensis LMG 20546</name>
    <dbReference type="NCBI Taxonomy" id="945543"/>
    <lineage>
        <taxon>Bacteria</taxon>
        <taxon>Pseudomonadati</taxon>
        <taxon>Pseudomonadota</taxon>
        <taxon>Gammaproteobacteria</taxon>
        <taxon>Vibrionales</taxon>
        <taxon>Vibrionaceae</taxon>
        <taxon>Vibrio</taxon>
        <taxon>Vibrio oreintalis group</taxon>
    </lineage>
</organism>
<accession>E8LR74</accession>
<evidence type="ECO:0000256" key="6">
    <source>
        <dbReference type="SAM" id="Phobius"/>
    </source>
</evidence>
<dbReference type="OrthoDB" id="9775724at2"/>
<dbReference type="eggNOG" id="COG3765">
    <property type="taxonomic scope" value="Bacteria"/>
</dbReference>
<feature type="domain" description="Tyrosine-protein kinase G-rich" evidence="8">
    <location>
        <begin position="205"/>
        <end position="245"/>
    </location>
</feature>
<dbReference type="Proteomes" id="UP000004371">
    <property type="component" value="Unassembled WGS sequence"/>
</dbReference>
<comment type="caution">
    <text evidence="9">The sequence shown here is derived from an EMBL/GenBank/DDBJ whole genome shotgun (WGS) entry which is preliminary data.</text>
</comment>
<dbReference type="Pfam" id="PF02706">
    <property type="entry name" value="Wzz"/>
    <property type="match status" value="1"/>
</dbReference>
<dbReference type="EMBL" id="AEVS01000031">
    <property type="protein sequence ID" value="EGA66717.1"/>
    <property type="molecule type" value="Genomic_DNA"/>
</dbReference>
<dbReference type="InterPro" id="IPR003856">
    <property type="entry name" value="LPS_length_determ_N"/>
</dbReference>
<evidence type="ECO:0008006" key="11">
    <source>
        <dbReference type="Google" id="ProtNLM"/>
    </source>
</evidence>
<evidence type="ECO:0000256" key="1">
    <source>
        <dbReference type="ARBA" id="ARBA00004651"/>
    </source>
</evidence>
<evidence type="ECO:0000313" key="10">
    <source>
        <dbReference type="Proteomes" id="UP000004371"/>
    </source>
</evidence>
<proteinExistence type="predicted"/>
<comment type="subcellular location">
    <subcellularLocation>
        <location evidence="1">Cell membrane</location>
        <topology evidence="1">Multi-pass membrane protein</topology>
    </subcellularLocation>
</comment>